<dbReference type="CDD" id="cd06464">
    <property type="entry name" value="ACD_sHsps-like"/>
    <property type="match status" value="1"/>
</dbReference>
<name>A0A933MH99_UNCT6</name>
<protein>
    <submittedName>
        <fullName evidence="4">Hsp20/alpha crystallin family protein</fullName>
    </submittedName>
</protein>
<evidence type="ECO:0000259" key="3">
    <source>
        <dbReference type="PROSITE" id="PS01031"/>
    </source>
</evidence>
<dbReference type="SUPFAM" id="SSF49764">
    <property type="entry name" value="HSP20-like chaperones"/>
    <property type="match status" value="1"/>
</dbReference>
<dbReference type="FunFam" id="2.60.40.790:FF:000072">
    <property type="entry name" value="Small heat shock protein HSP16.5"/>
    <property type="match status" value="1"/>
</dbReference>
<dbReference type="InterPro" id="IPR002068">
    <property type="entry name" value="A-crystallin/Hsp20_dom"/>
</dbReference>
<evidence type="ECO:0000313" key="5">
    <source>
        <dbReference type="Proteomes" id="UP000736328"/>
    </source>
</evidence>
<evidence type="ECO:0000256" key="2">
    <source>
        <dbReference type="RuleBase" id="RU003616"/>
    </source>
</evidence>
<accession>A0A933MH99</accession>
<evidence type="ECO:0000313" key="4">
    <source>
        <dbReference type="EMBL" id="MBI4725822.1"/>
    </source>
</evidence>
<reference evidence="4" key="1">
    <citation type="submission" date="2020-07" db="EMBL/GenBank/DDBJ databases">
        <title>Huge and variable diversity of episymbiotic CPR bacteria and DPANN archaea in groundwater ecosystems.</title>
        <authorList>
            <person name="He C.Y."/>
            <person name="Keren R."/>
            <person name="Whittaker M."/>
            <person name="Farag I.F."/>
            <person name="Doudna J."/>
            <person name="Cate J.H.D."/>
            <person name="Banfield J.F."/>
        </authorList>
    </citation>
    <scope>NUCLEOTIDE SEQUENCE</scope>
    <source>
        <strain evidence="4">NC_groundwater_1520_Pr4_B-0.1um_53_5</strain>
    </source>
</reference>
<dbReference type="Gene3D" id="2.60.40.790">
    <property type="match status" value="1"/>
</dbReference>
<dbReference type="Proteomes" id="UP000736328">
    <property type="component" value="Unassembled WGS sequence"/>
</dbReference>
<sequence length="150" mass="17450">MGRDLIKYYPFTELSSFQDDMNRLFSDFLGRAPDRRSLSEGLWAPMIDIEETKTDIIVKAEIPGMKKEDIKIQISGDMLTISGERRHEEETKEKTYHRIERMYGQFQRVLRLPTEVHSGKTKASYENGLLTITIPKAEEEKPKEIAIEVK</sequence>
<comment type="caution">
    <text evidence="4">The sequence shown here is derived from an EMBL/GenBank/DDBJ whole genome shotgun (WGS) entry which is preliminary data.</text>
</comment>
<proteinExistence type="inferred from homology"/>
<organism evidence="4 5">
    <name type="scientific">candidate division TA06 bacterium</name>
    <dbReference type="NCBI Taxonomy" id="2250710"/>
    <lineage>
        <taxon>Bacteria</taxon>
        <taxon>Bacteria division TA06</taxon>
    </lineage>
</organism>
<feature type="domain" description="SHSP" evidence="3">
    <location>
        <begin position="37"/>
        <end position="150"/>
    </location>
</feature>
<dbReference type="InterPro" id="IPR008978">
    <property type="entry name" value="HSP20-like_chaperone"/>
</dbReference>
<gene>
    <name evidence="4" type="ORF">HY768_01120</name>
</gene>
<dbReference type="PROSITE" id="PS01031">
    <property type="entry name" value="SHSP"/>
    <property type="match status" value="1"/>
</dbReference>
<dbReference type="InterPro" id="IPR031107">
    <property type="entry name" value="Small_HSP"/>
</dbReference>
<comment type="similarity">
    <text evidence="1 2">Belongs to the small heat shock protein (HSP20) family.</text>
</comment>
<dbReference type="Pfam" id="PF00011">
    <property type="entry name" value="HSP20"/>
    <property type="match status" value="1"/>
</dbReference>
<dbReference type="PANTHER" id="PTHR11527">
    <property type="entry name" value="HEAT-SHOCK PROTEIN 20 FAMILY MEMBER"/>
    <property type="match status" value="1"/>
</dbReference>
<dbReference type="AlphaFoldDB" id="A0A933MH99"/>
<dbReference type="EMBL" id="JACQXR010000011">
    <property type="protein sequence ID" value="MBI4725822.1"/>
    <property type="molecule type" value="Genomic_DNA"/>
</dbReference>
<evidence type="ECO:0000256" key="1">
    <source>
        <dbReference type="PROSITE-ProRule" id="PRU00285"/>
    </source>
</evidence>